<name>R7WQZ4_9NOCA</name>
<dbReference type="PATRIC" id="fig|1273125.3.peg.2090"/>
<comment type="caution">
    <text evidence="1">The sequence shown here is derived from an EMBL/GenBank/DDBJ whole genome shotgun (WGS) entry which is preliminary data.</text>
</comment>
<organism evidence="1 2">
    <name type="scientific">Rhodococcus rhodnii LMG 5362</name>
    <dbReference type="NCBI Taxonomy" id="1273125"/>
    <lineage>
        <taxon>Bacteria</taxon>
        <taxon>Bacillati</taxon>
        <taxon>Actinomycetota</taxon>
        <taxon>Actinomycetes</taxon>
        <taxon>Mycobacteriales</taxon>
        <taxon>Nocardiaceae</taxon>
        <taxon>Rhodococcus</taxon>
    </lineage>
</organism>
<gene>
    <name evidence="1" type="ORF">Rrhod_2172</name>
</gene>
<reference evidence="1 2" key="1">
    <citation type="journal article" date="2013" name="Genome Announc.">
        <title>Draft Genome Sequence of Rhodococcus rhodnii Strain LMG5362, a Symbiont of Rhodnius prolixus (Hemiptera, Reduviidae, Triatominae), the Principle Vector of Trypanosoma cruzi.</title>
        <authorList>
            <person name="Pachebat J.A."/>
            <person name="van Keulen G."/>
            <person name="Whitten M.M."/>
            <person name="Girdwood S."/>
            <person name="Del Sol R."/>
            <person name="Dyson P.J."/>
            <person name="Facey P.D."/>
        </authorList>
    </citation>
    <scope>NUCLEOTIDE SEQUENCE [LARGE SCALE GENOMIC DNA]</scope>
    <source>
        <strain evidence="1 2">LMG 5362</strain>
    </source>
</reference>
<evidence type="ECO:0000313" key="1">
    <source>
        <dbReference type="EMBL" id="EOM76379.1"/>
    </source>
</evidence>
<keyword evidence="2" id="KW-1185">Reference proteome</keyword>
<proteinExistence type="predicted"/>
<dbReference type="EMBL" id="APMY01000067">
    <property type="protein sequence ID" value="EOM76379.1"/>
    <property type="molecule type" value="Genomic_DNA"/>
</dbReference>
<accession>R7WQZ4</accession>
<protein>
    <submittedName>
        <fullName evidence="1">Uncharacterized protein</fullName>
    </submittedName>
</protein>
<dbReference type="Proteomes" id="UP000013525">
    <property type="component" value="Unassembled WGS sequence"/>
</dbReference>
<dbReference type="AlphaFoldDB" id="R7WQZ4"/>
<sequence length="34" mass="3629">MYKHSGVDGESMTEDVCDAAVRYATALGDLLPRG</sequence>
<evidence type="ECO:0000313" key="2">
    <source>
        <dbReference type="Proteomes" id="UP000013525"/>
    </source>
</evidence>